<name>H2YVI6_CIOSA</name>
<protein>
    <submittedName>
        <fullName evidence="1">Uncharacterized protein</fullName>
    </submittedName>
</protein>
<dbReference type="GO" id="GO:0005737">
    <property type="term" value="C:cytoplasm"/>
    <property type="evidence" value="ECO:0007669"/>
    <property type="project" value="TreeGrafter"/>
</dbReference>
<dbReference type="Gene3D" id="3.20.20.80">
    <property type="entry name" value="Glycosidases"/>
    <property type="match status" value="1"/>
</dbReference>
<organism evidence="1 2">
    <name type="scientific">Ciona savignyi</name>
    <name type="common">Pacific transparent sea squirt</name>
    <dbReference type="NCBI Taxonomy" id="51511"/>
    <lineage>
        <taxon>Eukaryota</taxon>
        <taxon>Metazoa</taxon>
        <taxon>Chordata</taxon>
        <taxon>Tunicata</taxon>
        <taxon>Ascidiacea</taxon>
        <taxon>Phlebobranchia</taxon>
        <taxon>Cionidae</taxon>
        <taxon>Ciona</taxon>
    </lineage>
</organism>
<dbReference type="GO" id="GO:0003844">
    <property type="term" value="F:1,4-alpha-glucan branching enzyme activity"/>
    <property type="evidence" value="ECO:0007669"/>
    <property type="project" value="TreeGrafter"/>
</dbReference>
<evidence type="ECO:0000313" key="2">
    <source>
        <dbReference type="Proteomes" id="UP000007875"/>
    </source>
</evidence>
<accession>H2YVI6</accession>
<dbReference type="GO" id="GO:0005978">
    <property type="term" value="P:glycogen biosynthetic process"/>
    <property type="evidence" value="ECO:0007669"/>
    <property type="project" value="TreeGrafter"/>
</dbReference>
<dbReference type="HOGENOM" id="CLU_1980841_0_0_1"/>
<sequence>MFKECQLSADQCVKEGLDLTTYFVKMQQTSWAKLFNEMRDEEWNMHFIRQMLEENRNADKKIVFTENHEQNEVGRMTLSRKLIGDSPMSESQQMTPQLDRGLSLYKMSRLFTHAFAGQGFLNFIGE</sequence>
<reference evidence="1" key="2">
    <citation type="submission" date="2025-08" db="UniProtKB">
        <authorList>
            <consortium name="Ensembl"/>
        </authorList>
    </citation>
    <scope>IDENTIFICATION</scope>
</reference>
<dbReference type="Proteomes" id="UP000007875">
    <property type="component" value="Unassembled WGS sequence"/>
</dbReference>
<proteinExistence type="predicted"/>
<evidence type="ECO:0000313" key="1">
    <source>
        <dbReference type="Ensembl" id="ENSCSAVP00000009346.1"/>
    </source>
</evidence>
<dbReference type="Ensembl" id="ENSCSAVT00000009463.1">
    <property type="protein sequence ID" value="ENSCSAVP00000009346.1"/>
    <property type="gene ID" value="ENSCSAVG00000005508.1"/>
</dbReference>
<reference evidence="1" key="3">
    <citation type="submission" date="2025-09" db="UniProtKB">
        <authorList>
            <consortium name="Ensembl"/>
        </authorList>
    </citation>
    <scope>IDENTIFICATION</scope>
</reference>
<dbReference type="PANTHER" id="PTHR43651">
    <property type="entry name" value="1,4-ALPHA-GLUCAN-BRANCHING ENZYME"/>
    <property type="match status" value="1"/>
</dbReference>
<keyword evidence="2" id="KW-1185">Reference proteome</keyword>
<dbReference type="AlphaFoldDB" id="H2YVI6"/>
<dbReference type="GeneTree" id="ENSGT00390000017040"/>
<dbReference type="PANTHER" id="PTHR43651:SF3">
    <property type="entry name" value="1,4-ALPHA-GLUCAN-BRANCHING ENZYME"/>
    <property type="match status" value="1"/>
</dbReference>
<reference evidence="2" key="1">
    <citation type="submission" date="2003-08" db="EMBL/GenBank/DDBJ databases">
        <authorList>
            <person name="Birren B."/>
            <person name="Nusbaum C."/>
            <person name="Abebe A."/>
            <person name="Abouelleil A."/>
            <person name="Adekoya E."/>
            <person name="Ait-zahra M."/>
            <person name="Allen N."/>
            <person name="Allen T."/>
            <person name="An P."/>
            <person name="Anderson M."/>
            <person name="Anderson S."/>
            <person name="Arachchi H."/>
            <person name="Armbruster J."/>
            <person name="Bachantsang P."/>
            <person name="Baldwin J."/>
            <person name="Barry A."/>
            <person name="Bayul T."/>
            <person name="Blitshsteyn B."/>
            <person name="Bloom T."/>
            <person name="Blye J."/>
            <person name="Boguslavskiy L."/>
            <person name="Borowsky M."/>
            <person name="Boukhgalter B."/>
            <person name="Brunache A."/>
            <person name="Butler J."/>
            <person name="Calixte N."/>
            <person name="Calvo S."/>
            <person name="Camarata J."/>
            <person name="Campo K."/>
            <person name="Chang J."/>
            <person name="Cheshatsang Y."/>
            <person name="Citroen M."/>
            <person name="Collymore A."/>
            <person name="Considine T."/>
            <person name="Cook A."/>
            <person name="Cooke P."/>
            <person name="Corum B."/>
            <person name="Cuomo C."/>
            <person name="David R."/>
            <person name="Dawoe T."/>
            <person name="Degray S."/>
            <person name="Dodge S."/>
            <person name="Dooley K."/>
            <person name="Dorje P."/>
            <person name="Dorjee K."/>
            <person name="Dorris L."/>
            <person name="Duffey N."/>
            <person name="Dupes A."/>
            <person name="Elkins T."/>
            <person name="Engels R."/>
            <person name="Erickson J."/>
            <person name="Farina A."/>
            <person name="Faro S."/>
            <person name="Ferreira P."/>
            <person name="Fischer H."/>
            <person name="Fitzgerald M."/>
            <person name="Foley K."/>
            <person name="Gage D."/>
            <person name="Galagan J."/>
            <person name="Gearin G."/>
            <person name="Gnerre S."/>
            <person name="Gnirke A."/>
            <person name="Goyette A."/>
            <person name="Graham J."/>
            <person name="Grandbois E."/>
            <person name="Gyaltsen K."/>
            <person name="Hafez N."/>
            <person name="Hagopian D."/>
            <person name="Hagos B."/>
            <person name="Hall J."/>
            <person name="Hatcher B."/>
            <person name="Heller A."/>
            <person name="Higgins H."/>
            <person name="Honan T."/>
            <person name="Horn A."/>
            <person name="Houde N."/>
            <person name="Hughes L."/>
            <person name="Hulme W."/>
            <person name="Husby E."/>
            <person name="Iliev I."/>
            <person name="Jaffe D."/>
            <person name="Jones C."/>
            <person name="Kamal M."/>
            <person name="Kamat A."/>
            <person name="Kamvysselis M."/>
            <person name="Karlsson E."/>
            <person name="Kells C."/>
            <person name="Kieu A."/>
            <person name="Kisner P."/>
            <person name="Kodira C."/>
            <person name="Kulbokas E."/>
            <person name="Labutti K."/>
            <person name="Lama D."/>
            <person name="Landers T."/>
            <person name="Leger J."/>
            <person name="Levine S."/>
            <person name="Lewis D."/>
            <person name="Lewis T."/>
            <person name="Lindblad-toh K."/>
            <person name="Liu X."/>
            <person name="Lokyitsang T."/>
            <person name="Lokyitsang Y."/>
            <person name="Lucien O."/>
            <person name="Lui A."/>
            <person name="Ma L.J."/>
            <person name="Mabbitt R."/>
            <person name="Macdonald J."/>
            <person name="Maclean C."/>
            <person name="Major J."/>
            <person name="Manning J."/>
            <person name="Marabella R."/>
            <person name="Maru K."/>
            <person name="Matthews C."/>
            <person name="Mauceli E."/>
            <person name="Mccarthy M."/>
            <person name="Mcdonough S."/>
            <person name="Mcghee T."/>
            <person name="Meldrim J."/>
            <person name="Meneus L."/>
            <person name="Mesirov J."/>
            <person name="Mihalev A."/>
            <person name="Mihova T."/>
            <person name="Mikkelsen T."/>
            <person name="Mlenga V."/>
            <person name="Moru K."/>
            <person name="Mozes J."/>
            <person name="Mulrain L."/>
            <person name="Munson G."/>
            <person name="Naylor J."/>
            <person name="Newes C."/>
            <person name="Nguyen C."/>
            <person name="Nguyen N."/>
            <person name="Nguyen T."/>
            <person name="Nicol R."/>
            <person name="Nielsen C."/>
            <person name="Nizzari M."/>
            <person name="Norbu C."/>
            <person name="Norbu N."/>
            <person name="O'donnell P."/>
            <person name="Okoawo O."/>
            <person name="O'leary S."/>
            <person name="Omotosho B."/>
            <person name="O'neill K."/>
            <person name="Osman S."/>
            <person name="Parker S."/>
            <person name="Perrin D."/>
            <person name="Phunkhang P."/>
            <person name="Piqani B."/>
            <person name="Purcell S."/>
            <person name="Rachupka T."/>
            <person name="Ramasamy U."/>
            <person name="Rameau R."/>
            <person name="Ray V."/>
            <person name="Raymond C."/>
            <person name="Retta R."/>
            <person name="Richardson S."/>
            <person name="Rise C."/>
            <person name="Rodriguez J."/>
            <person name="Rogers J."/>
            <person name="Rogov P."/>
            <person name="Rutman M."/>
            <person name="Schupbach R."/>
            <person name="Seaman C."/>
            <person name="Settipalli S."/>
            <person name="Sharpe T."/>
            <person name="Sheridan J."/>
            <person name="Sherpa N."/>
            <person name="Shi J."/>
            <person name="Smirnov S."/>
            <person name="Smith C."/>
            <person name="Sougnez C."/>
            <person name="Spencer B."/>
            <person name="Stalker J."/>
            <person name="Stange-thomann N."/>
            <person name="Stavropoulos S."/>
            <person name="Stetson K."/>
            <person name="Stone C."/>
            <person name="Stone S."/>
            <person name="Stubbs M."/>
            <person name="Talamas J."/>
            <person name="Tchuinga P."/>
            <person name="Tenzing P."/>
            <person name="Tesfaye S."/>
            <person name="Theodore J."/>
            <person name="Thoulutsang Y."/>
            <person name="Topham K."/>
            <person name="Towey S."/>
            <person name="Tsamla T."/>
            <person name="Tsomo N."/>
            <person name="Vallee D."/>
            <person name="Vassiliev H."/>
            <person name="Venkataraman V."/>
            <person name="Vinson J."/>
            <person name="Vo A."/>
            <person name="Wade C."/>
            <person name="Wang S."/>
            <person name="Wangchuk T."/>
            <person name="Wangdi T."/>
            <person name="Whittaker C."/>
            <person name="Wilkinson J."/>
            <person name="Wu Y."/>
            <person name="Wyman D."/>
            <person name="Yadav S."/>
            <person name="Yang S."/>
            <person name="Yang X."/>
            <person name="Yeager S."/>
            <person name="Yee E."/>
            <person name="Young G."/>
            <person name="Zainoun J."/>
            <person name="Zembeck L."/>
            <person name="Zimmer A."/>
            <person name="Zody M."/>
            <person name="Lander E."/>
        </authorList>
    </citation>
    <scope>NUCLEOTIDE SEQUENCE [LARGE SCALE GENOMIC DNA]</scope>
</reference>